<evidence type="ECO:0000256" key="1">
    <source>
        <dbReference type="ARBA" id="ARBA00001954"/>
    </source>
</evidence>
<dbReference type="PANTHER" id="PTHR30468:SF5">
    <property type="entry name" value="ALPHA-KETOGLUTARATE-DEPENDENT SULFATE ESTER DIOXYGENASE"/>
    <property type="match status" value="1"/>
</dbReference>
<dbReference type="RefSeq" id="WP_239099383.1">
    <property type="nucleotide sequence ID" value="NZ_BOOZ01000060.1"/>
</dbReference>
<reference evidence="8 9" key="1">
    <citation type="submission" date="2021-01" db="EMBL/GenBank/DDBJ databases">
        <title>Whole genome shotgun sequence of Verrucosispora andamanensis NBRC 109075.</title>
        <authorList>
            <person name="Komaki H."/>
            <person name="Tamura T."/>
        </authorList>
    </citation>
    <scope>NUCLEOTIDE SEQUENCE [LARGE SCALE GENOMIC DNA]</scope>
    <source>
        <strain evidence="8 9">NBRC 109075</strain>
    </source>
</reference>
<dbReference type="InterPro" id="IPR051323">
    <property type="entry name" value="AtsK-like"/>
</dbReference>
<evidence type="ECO:0000313" key="8">
    <source>
        <dbReference type="EMBL" id="GIJ12731.1"/>
    </source>
</evidence>
<dbReference type="InterPro" id="IPR003819">
    <property type="entry name" value="TauD/TfdA-like"/>
</dbReference>
<protein>
    <submittedName>
        <fullName evidence="8">Taurine dioxygenase</fullName>
    </submittedName>
</protein>
<keyword evidence="9" id="KW-1185">Reference proteome</keyword>
<dbReference type="Pfam" id="PF02668">
    <property type="entry name" value="TauD"/>
    <property type="match status" value="1"/>
</dbReference>
<gene>
    <name evidence="8" type="ORF">Van01_59450</name>
</gene>
<sequence>MTTQTLPDQITVQRIAGHIGAEIHGIDLSQPLTDNIISTIRAALLAHKVIFFRDQQLTHAEHIAFARRFGELTRRPGTKHGVHPKGFPQILTIDPDAEDARYGRDFEERYRQKWTSYTAGWHTDLTPAVNPPAASILRAETVPPFGGDTQWTNLVAAYNGLSVPLRNLVDGLRAEHTFFAGCQMHPADSEDIAIRKMNRDDPQISLHPVVRVHPETGERALFVHPASVSRIPDLSPAESAKLLDLLFAQIIRPEYTVRFTWRPGSIAMWDNRATAHLAATDLSHLNVRRTMHRVTILGDRPTGPDGFTSEIIAGEPLTAFED</sequence>
<evidence type="ECO:0000256" key="5">
    <source>
        <dbReference type="ARBA" id="ARBA00023002"/>
    </source>
</evidence>
<evidence type="ECO:0000256" key="6">
    <source>
        <dbReference type="ARBA" id="ARBA00023004"/>
    </source>
</evidence>
<comment type="cofactor">
    <cofactor evidence="1">
        <name>Fe(2+)</name>
        <dbReference type="ChEBI" id="CHEBI:29033"/>
    </cofactor>
</comment>
<evidence type="ECO:0000313" key="9">
    <source>
        <dbReference type="Proteomes" id="UP000647017"/>
    </source>
</evidence>
<accession>A0ABQ4I4C0</accession>
<keyword evidence="4 8" id="KW-0223">Dioxygenase</keyword>
<dbReference type="GO" id="GO:0051213">
    <property type="term" value="F:dioxygenase activity"/>
    <property type="evidence" value="ECO:0007669"/>
    <property type="project" value="UniProtKB-KW"/>
</dbReference>
<dbReference type="InterPro" id="IPR042098">
    <property type="entry name" value="TauD-like_sf"/>
</dbReference>
<keyword evidence="5" id="KW-0560">Oxidoreductase</keyword>
<evidence type="ECO:0000256" key="3">
    <source>
        <dbReference type="ARBA" id="ARBA00022723"/>
    </source>
</evidence>
<proteinExistence type="inferred from homology"/>
<dbReference type="EMBL" id="BOOZ01000060">
    <property type="protein sequence ID" value="GIJ12731.1"/>
    <property type="molecule type" value="Genomic_DNA"/>
</dbReference>
<name>A0ABQ4I4C0_9ACTN</name>
<dbReference type="Proteomes" id="UP000647017">
    <property type="component" value="Unassembled WGS sequence"/>
</dbReference>
<comment type="similarity">
    <text evidence="2">Belongs to the TfdA dioxygenase family.</text>
</comment>
<evidence type="ECO:0000259" key="7">
    <source>
        <dbReference type="Pfam" id="PF02668"/>
    </source>
</evidence>
<dbReference type="PANTHER" id="PTHR30468">
    <property type="entry name" value="ALPHA-KETOGLUTARATE-DEPENDENT SULFONATE DIOXYGENASE"/>
    <property type="match status" value="1"/>
</dbReference>
<keyword evidence="6" id="KW-0408">Iron</keyword>
<dbReference type="Gene3D" id="3.60.130.10">
    <property type="entry name" value="Clavaminate synthase-like"/>
    <property type="match status" value="1"/>
</dbReference>
<keyword evidence="3" id="KW-0479">Metal-binding</keyword>
<evidence type="ECO:0000256" key="2">
    <source>
        <dbReference type="ARBA" id="ARBA00005896"/>
    </source>
</evidence>
<dbReference type="SUPFAM" id="SSF51197">
    <property type="entry name" value="Clavaminate synthase-like"/>
    <property type="match status" value="1"/>
</dbReference>
<evidence type="ECO:0000256" key="4">
    <source>
        <dbReference type="ARBA" id="ARBA00022964"/>
    </source>
</evidence>
<comment type="caution">
    <text evidence="8">The sequence shown here is derived from an EMBL/GenBank/DDBJ whole genome shotgun (WGS) entry which is preliminary data.</text>
</comment>
<organism evidence="8 9">
    <name type="scientific">Micromonospora andamanensis</name>
    <dbReference type="NCBI Taxonomy" id="1287068"/>
    <lineage>
        <taxon>Bacteria</taxon>
        <taxon>Bacillati</taxon>
        <taxon>Actinomycetota</taxon>
        <taxon>Actinomycetes</taxon>
        <taxon>Micromonosporales</taxon>
        <taxon>Micromonosporaceae</taxon>
        <taxon>Micromonospora</taxon>
    </lineage>
</organism>
<feature type="domain" description="TauD/TfdA-like" evidence="7">
    <location>
        <begin position="13"/>
        <end position="295"/>
    </location>
</feature>